<accession>A0A0K1PAU2</accession>
<evidence type="ECO:0000256" key="1">
    <source>
        <dbReference type="PIRSR" id="PIRSR640198-3"/>
    </source>
</evidence>
<dbReference type="RefSeq" id="WP_050725070.1">
    <property type="nucleotide sequence ID" value="NZ_CP012332.1"/>
</dbReference>
<dbReference type="Proteomes" id="UP000055590">
    <property type="component" value="Chromosome"/>
</dbReference>
<evidence type="ECO:0000259" key="2">
    <source>
        <dbReference type="PROSITE" id="PS51459"/>
    </source>
</evidence>
<dbReference type="InterPro" id="IPR040198">
    <property type="entry name" value="Fido_containing"/>
</dbReference>
<feature type="site" description="Important for autoinhibition of adenylyltransferase activity" evidence="1">
    <location>
        <position position="45"/>
    </location>
</feature>
<dbReference type="AlphaFoldDB" id="A0A0K1PAU2"/>
<dbReference type="KEGG" id="vin:AKJ08_1032"/>
<keyword evidence="4" id="KW-1185">Reference proteome</keyword>
<dbReference type="PROSITE" id="PS51459">
    <property type="entry name" value="FIDO"/>
    <property type="match status" value="1"/>
</dbReference>
<proteinExistence type="predicted"/>
<dbReference type="InterPro" id="IPR003812">
    <property type="entry name" value="Fido"/>
</dbReference>
<dbReference type="SUPFAM" id="SSF140931">
    <property type="entry name" value="Fic-like"/>
    <property type="match status" value="1"/>
</dbReference>
<feature type="domain" description="Fido" evidence="2">
    <location>
        <begin position="96"/>
        <end position="238"/>
    </location>
</feature>
<sequence>MTARFVHLDSRNAELAERLSADPRTAEAYKRLYEMSWFHHEGGLEGEVLSEAELTQALEHLVVGDASLMAVISAIRRHRDALEHVRAHAAVRENRIDLPFLVEVFEILVRGDAGLRKRGLYRAEMPIHRTYTHEIALPERIEGELAKFVESLERVEFHELHPVRQAAQAHWQFMRVFPFVEHNGKIGRLVQAWYLLRAGYLPAIIHTVDRQRYFDSLRQPPSALRGLLLDALENSLENSAAFIDGLREQRSRRASNI</sequence>
<protein>
    <submittedName>
        <fullName evidence="3">Fic family protein, putative</fullName>
    </submittedName>
</protein>
<dbReference type="STRING" id="1391653.AKJ08_1032"/>
<name>A0A0K1PAU2_9BACT</name>
<evidence type="ECO:0000313" key="3">
    <source>
        <dbReference type="EMBL" id="AKU90645.1"/>
    </source>
</evidence>
<dbReference type="OrthoDB" id="9813719at2"/>
<organism evidence="3 4">
    <name type="scientific">Vulgatibacter incomptus</name>
    <dbReference type="NCBI Taxonomy" id="1391653"/>
    <lineage>
        <taxon>Bacteria</taxon>
        <taxon>Pseudomonadati</taxon>
        <taxon>Myxococcota</taxon>
        <taxon>Myxococcia</taxon>
        <taxon>Myxococcales</taxon>
        <taxon>Cystobacterineae</taxon>
        <taxon>Vulgatibacteraceae</taxon>
        <taxon>Vulgatibacter</taxon>
    </lineage>
</organism>
<gene>
    <name evidence="3" type="ORF">AKJ08_1032</name>
</gene>
<evidence type="ECO:0000313" key="4">
    <source>
        <dbReference type="Proteomes" id="UP000055590"/>
    </source>
</evidence>
<dbReference type="EMBL" id="CP012332">
    <property type="protein sequence ID" value="AKU90645.1"/>
    <property type="molecule type" value="Genomic_DNA"/>
</dbReference>
<dbReference type="Pfam" id="PF02661">
    <property type="entry name" value="Fic"/>
    <property type="match status" value="1"/>
</dbReference>
<dbReference type="PANTHER" id="PTHR13504">
    <property type="entry name" value="FIDO DOMAIN-CONTAINING PROTEIN DDB_G0283145"/>
    <property type="match status" value="1"/>
</dbReference>
<dbReference type="Gene3D" id="1.10.3290.10">
    <property type="entry name" value="Fido-like domain"/>
    <property type="match status" value="1"/>
</dbReference>
<dbReference type="PANTHER" id="PTHR13504:SF38">
    <property type="entry name" value="FIDO DOMAIN-CONTAINING PROTEIN"/>
    <property type="match status" value="1"/>
</dbReference>
<dbReference type="InterPro" id="IPR036597">
    <property type="entry name" value="Fido-like_dom_sf"/>
</dbReference>
<reference evidence="3 4" key="1">
    <citation type="submission" date="2015-08" db="EMBL/GenBank/DDBJ databases">
        <authorList>
            <person name="Babu N.S."/>
            <person name="Beckwith C.J."/>
            <person name="Beseler K.G."/>
            <person name="Brison A."/>
            <person name="Carone J.V."/>
            <person name="Caskin T.P."/>
            <person name="Diamond M."/>
            <person name="Durham M.E."/>
            <person name="Foxe J.M."/>
            <person name="Go M."/>
            <person name="Henderson B.A."/>
            <person name="Jones I.B."/>
            <person name="McGettigan J.A."/>
            <person name="Micheletti S.J."/>
            <person name="Nasrallah M.E."/>
            <person name="Ortiz D."/>
            <person name="Piller C.R."/>
            <person name="Privatt S.R."/>
            <person name="Schneider S.L."/>
            <person name="Sharp S."/>
            <person name="Smith T.C."/>
            <person name="Stanton J.D."/>
            <person name="Ullery H.E."/>
            <person name="Wilson R.J."/>
            <person name="Serrano M.G."/>
            <person name="Buck G."/>
            <person name="Lee V."/>
            <person name="Wang Y."/>
            <person name="Carvalho R."/>
            <person name="Voegtly L."/>
            <person name="Shi R."/>
            <person name="Duckworth R."/>
            <person name="Johnson A."/>
            <person name="Loviza R."/>
            <person name="Walstead R."/>
            <person name="Shah Z."/>
            <person name="Kiflezghi M."/>
            <person name="Wade K."/>
            <person name="Ball S.L."/>
            <person name="Bradley K.W."/>
            <person name="Asai D.J."/>
            <person name="Bowman C.A."/>
            <person name="Russell D.A."/>
            <person name="Pope W.H."/>
            <person name="Jacobs-Sera D."/>
            <person name="Hendrix R.W."/>
            <person name="Hatfull G.F."/>
        </authorList>
    </citation>
    <scope>NUCLEOTIDE SEQUENCE [LARGE SCALE GENOMIC DNA]</scope>
    <source>
        <strain evidence="3 4">DSM 27710</strain>
    </source>
</reference>